<dbReference type="PANTHER" id="PTHR24104:SF25">
    <property type="entry name" value="PROTEIN LIN-41"/>
    <property type="match status" value="1"/>
</dbReference>
<keyword evidence="2" id="KW-1133">Transmembrane helix</keyword>
<dbReference type="InterPro" id="IPR013783">
    <property type="entry name" value="Ig-like_fold"/>
</dbReference>
<evidence type="ECO:0000256" key="2">
    <source>
        <dbReference type="SAM" id="Phobius"/>
    </source>
</evidence>
<keyword evidence="2" id="KW-0472">Membrane</keyword>
<dbReference type="EMBL" id="FZOU01000012">
    <property type="protein sequence ID" value="SNT41479.1"/>
    <property type="molecule type" value="Genomic_DNA"/>
</dbReference>
<dbReference type="SUPFAM" id="SSF63829">
    <property type="entry name" value="Calcium-dependent phosphotriesterase"/>
    <property type="match status" value="1"/>
</dbReference>
<dbReference type="InterPro" id="IPR011042">
    <property type="entry name" value="6-blade_b-propeller_TolB-like"/>
</dbReference>
<dbReference type="GO" id="GO:0008270">
    <property type="term" value="F:zinc ion binding"/>
    <property type="evidence" value="ECO:0007669"/>
    <property type="project" value="UniProtKB-KW"/>
</dbReference>
<keyword evidence="6" id="KW-1185">Reference proteome</keyword>
<organism evidence="5 6">
    <name type="scientific">Granulicella rosea</name>
    <dbReference type="NCBI Taxonomy" id="474952"/>
    <lineage>
        <taxon>Bacteria</taxon>
        <taxon>Pseudomonadati</taxon>
        <taxon>Acidobacteriota</taxon>
        <taxon>Terriglobia</taxon>
        <taxon>Terriglobales</taxon>
        <taxon>Acidobacteriaceae</taxon>
        <taxon>Granulicella</taxon>
    </lineage>
</organism>
<keyword evidence="1" id="KW-0677">Repeat</keyword>
<dbReference type="Pfam" id="PF01436">
    <property type="entry name" value="NHL"/>
    <property type="match status" value="1"/>
</dbReference>
<feature type="chain" id="PRO_5013145145" evidence="3">
    <location>
        <begin position="29"/>
        <end position="1467"/>
    </location>
</feature>
<dbReference type="InterPro" id="IPR050952">
    <property type="entry name" value="TRIM-NHL_E3_ligases"/>
</dbReference>
<evidence type="ECO:0000313" key="6">
    <source>
        <dbReference type="Proteomes" id="UP000198356"/>
    </source>
</evidence>
<dbReference type="SMART" id="SM00135">
    <property type="entry name" value="LY"/>
    <property type="match status" value="2"/>
</dbReference>
<name>A0A239MI50_9BACT</name>
<sequence>MVRTSRYLAMFKGLAATLLVACASQLYAQSTAATSQVTLANGLGSAAGVAVDPIGNVYVADGVNGALQEYIGANGSAQALLGGLSTPGQVAVDTGRNVYVANGTAKAVYEYVSTTGTLNLNTPVSIGTGLGTVTGVAVDIAGNVYIVDATNKQVVKVAVGTKTQTVLATGLIAPKQIAVDRLGNVFIADSGANAIVYLPTGGAAATTIGSGFAAPSGVAVDVNNNLFIADTGNNAVKEIPNVAGVPTPSSQVTLAASVTAPTSVATDTRGSLYIGAGSNVFHFSFGAIYFGLLPVKQTSAVTPVTVNFTAAITPASYRVVSTGYTGLDYADAGGSTCAANTSYAAGNSCIVNVTFTPVAAGPRLGAIVFYDSSNHVLSRVFIGGGGLAPVITFDPGVFTSVTPNTNVNPISLSQPHGARFDSASNLLLADTGLNRIVIFPPSKTNPPIYNGAYTGTASVVNITTFSMNDVAINGAGDLIVPDLSTGRLTYIPYENGVWNVADLGVLGTGYSKPRSVAVDIAGNNFLADVSNKRILQITFAGVQTVVPNPAVDAIGVAVDLYGNIGLADSSGAQGVYVPVTGQAAYAVGSGMKAPWGAQFDAAGSLYISDNSVAAMYRIPNENGVLSTSDQQNLTGNKDYNFAIDPNGNIVTTPLVGTTVPVSGYNFNVLARSGLTESLGATAGQAVGTSGTVVAITVSNSGNQIPVYLQPTGISLIGDVDDFTTTGTPAKLPVYPSCNFSNNLLPGFACYIGINFSPVSPGGTRTATAFIESQQQQTPQIVMTGLATGTAPTTSAGVGLTLTTPTGSPAPGQALVVTAKANAAATGAITLYIDGTPYLAVELSSGVATFSIPAGLTVGTHALTATYAGDATYAPTTTATAATLSVVVTLATPTIMIASSGTDLNPGQSDTFTGTVVTQTGLATPTGTLTFFDGTTNLGTATLNAAGIGSISYALASGTHSITVSYSGDTVYAAGKSSAVTVNVSSFITTTTALVVTPAQPVGGYVYGTALSATATITQSSGTATPTGTMTYSLDGAISTQPVANKQATLSLNPNAGTHVLTASYSGDSNFTFSSSTVQFVTIKDTTATTLKASSTAFAAGSYVTLTANVTSLSGGIPGGVVVFKNGATTIGTVALVKGVATLTTSALPGGTDAVNATYTGDANDNASASAPITIAVAFNATSITVASAPIIIYTGVYPALTVTLANSAPSSVVVLPTGSVTFYVNGVSAGSASLSGAGNSASVNISATQFTTLFVQRFNTITAKYSGDQDYTASATVGTYQVYVAPTSGAWDGDYSISTVSAITVPLGSQTTTATVTLTPTGKYFGYVQLGCSGLPLYTNCVFQPTQLLLDGTNTPYSTTLTILSQSPTQTTQIAVKQEGIRMASLAGGAILLALVFGSFRRGRKLMRQAGVKGLLMLLFLSFGLGALSACGGHPPIATQAGTFTVNITGTGSGNINHTFATSITFK</sequence>
<keyword evidence="2" id="KW-0812">Transmembrane</keyword>
<feature type="domain" description="Bacterial Ig-like" evidence="4">
    <location>
        <begin position="802"/>
        <end position="885"/>
    </location>
</feature>
<dbReference type="RefSeq" id="WP_176441895.1">
    <property type="nucleotide sequence ID" value="NZ_FZOU01000012.1"/>
</dbReference>
<dbReference type="InterPro" id="IPR001258">
    <property type="entry name" value="NHL_repeat"/>
</dbReference>
<protein>
    <submittedName>
        <fullName evidence="5">NHL repeat-containing protein</fullName>
    </submittedName>
</protein>
<dbReference type="PANTHER" id="PTHR24104">
    <property type="entry name" value="E3 UBIQUITIN-PROTEIN LIGASE NHLRC1-RELATED"/>
    <property type="match status" value="1"/>
</dbReference>
<keyword evidence="3" id="KW-0732">Signal</keyword>
<evidence type="ECO:0000256" key="3">
    <source>
        <dbReference type="SAM" id="SignalP"/>
    </source>
</evidence>
<accession>A0A239MI50</accession>
<proteinExistence type="predicted"/>
<feature type="transmembrane region" description="Helical" evidence="2">
    <location>
        <begin position="1412"/>
        <end position="1430"/>
    </location>
</feature>
<evidence type="ECO:0000259" key="4">
    <source>
        <dbReference type="Pfam" id="PF16640"/>
    </source>
</evidence>
<evidence type="ECO:0000313" key="5">
    <source>
        <dbReference type="EMBL" id="SNT41479.1"/>
    </source>
</evidence>
<dbReference type="Gene3D" id="2.120.10.30">
    <property type="entry name" value="TolB, C-terminal domain"/>
    <property type="match status" value="2"/>
</dbReference>
<gene>
    <name evidence="5" type="ORF">SAMN05421770_11238</name>
</gene>
<feature type="signal peptide" evidence="3">
    <location>
        <begin position="1"/>
        <end position="28"/>
    </location>
</feature>
<dbReference type="InterPro" id="IPR000033">
    <property type="entry name" value="LDLR_classB_rpt"/>
</dbReference>
<dbReference type="Pfam" id="PF16640">
    <property type="entry name" value="Big_3_5"/>
    <property type="match status" value="4"/>
</dbReference>
<dbReference type="Proteomes" id="UP000198356">
    <property type="component" value="Unassembled WGS sequence"/>
</dbReference>
<reference evidence="5 6" key="1">
    <citation type="submission" date="2017-06" db="EMBL/GenBank/DDBJ databases">
        <authorList>
            <person name="Kim H.J."/>
            <person name="Triplett B.A."/>
        </authorList>
    </citation>
    <scope>NUCLEOTIDE SEQUENCE [LARGE SCALE GENOMIC DNA]</scope>
    <source>
        <strain evidence="5 6">DSM 18704</strain>
    </source>
</reference>
<feature type="domain" description="Bacterial Ig-like" evidence="4">
    <location>
        <begin position="1004"/>
        <end position="1082"/>
    </location>
</feature>
<feature type="domain" description="Bacterial Ig-like" evidence="4">
    <location>
        <begin position="1090"/>
        <end position="1177"/>
    </location>
</feature>
<feature type="transmembrane region" description="Helical" evidence="2">
    <location>
        <begin position="1380"/>
        <end position="1400"/>
    </location>
</feature>
<dbReference type="Gene3D" id="2.60.40.10">
    <property type="entry name" value="Immunoglobulins"/>
    <property type="match status" value="6"/>
</dbReference>
<evidence type="ECO:0000256" key="1">
    <source>
        <dbReference type="ARBA" id="ARBA00022737"/>
    </source>
</evidence>
<dbReference type="InterPro" id="IPR032109">
    <property type="entry name" value="Big_3_5"/>
</dbReference>
<dbReference type="SUPFAM" id="SSF101898">
    <property type="entry name" value="NHL repeat"/>
    <property type="match status" value="1"/>
</dbReference>
<feature type="domain" description="Bacterial Ig-like" evidence="4">
    <location>
        <begin position="898"/>
        <end position="984"/>
    </location>
</feature>